<keyword evidence="3" id="KW-1185">Reference proteome</keyword>
<keyword evidence="2" id="KW-0238">DNA-binding</keyword>
<evidence type="ECO:0000313" key="3">
    <source>
        <dbReference type="Proteomes" id="UP000198793"/>
    </source>
</evidence>
<dbReference type="Proteomes" id="UP000198793">
    <property type="component" value="Unassembled WGS sequence"/>
</dbReference>
<dbReference type="InterPro" id="IPR000792">
    <property type="entry name" value="Tscrpt_reg_LuxR_C"/>
</dbReference>
<gene>
    <name evidence="2" type="ORF">SAMN05192530_10769</name>
</gene>
<dbReference type="AlphaFoldDB" id="A0A1H0K3K3"/>
<accession>A0A1H0K3K3</accession>
<dbReference type="GO" id="GO:0006355">
    <property type="term" value="P:regulation of DNA-templated transcription"/>
    <property type="evidence" value="ECO:0007669"/>
    <property type="project" value="InterPro"/>
</dbReference>
<name>A0A1H0K3K3_9HYPH</name>
<dbReference type="SMART" id="SM00421">
    <property type="entry name" value="HTH_LUXR"/>
    <property type="match status" value="1"/>
</dbReference>
<evidence type="ECO:0000259" key="1">
    <source>
        <dbReference type="SMART" id="SM00421"/>
    </source>
</evidence>
<dbReference type="Gene3D" id="1.10.10.10">
    <property type="entry name" value="Winged helix-like DNA-binding domain superfamily/Winged helix DNA-binding domain"/>
    <property type="match status" value="1"/>
</dbReference>
<organism evidence="2 3">
    <name type="scientific">Aureimonas jatrophae</name>
    <dbReference type="NCBI Taxonomy" id="1166073"/>
    <lineage>
        <taxon>Bacteria</taxon>
        <taxon>Pseudomonadati</taxon>
        <taxon>Pseudomonadota</taxon>
        <taxon>Alphaproteobacteria</taxon>
        <taxon>Hyphomicrobiales</taxon>
        <taxon>Aurantimonadaceae</taxon>
        <taxon>Aureimonas</taxon>
    </lineage>
</organism>
<dbReference type="EMBL" id="FNIT01000007">
    <property type="protein sequence ID" value="SDO50330.1"/>
    <property type="molecule type" value="Genomic_DNA"/>
</dbReference>
<protein>
    <submittedName>
        <fullName evidence="2">DNA-binding transcriptional regulator, CsgD family</fullName>
    </submittedName>
</protein>
<reference evidence="2 3" key="1">
    <citation type="submission" date="2016-10" db="EMBL/GenBank/DDBJ databases">
        <authorList>
            <person name="de Groot N.N."/>
        </authorList>
    </citation>
    <scope>NUCLEOTIDE SEQUENCE [LARGE SCALE GENOMIC DNA]</scope>
    <source>
        <strain evidence="3">L7-484,KACC 16230,DSM 25025</strain>
    </source>
</reference>
<proteinExistence type="predicted"/>
<dbReference type="InterPro" id="IPR016032">
    <property type="entry name" value="Sig_transdc_resp-reg_C-effctor"/>
</dbReference>
<sequence>MQESQRRSEVELPTVEDMRTAWGMTPAESRLAVLMLKPMSLQDASRHLGISIETARTHLKALFAKTQTNRQAELVIRLLATARQ</sequence>
<dbReference type="STRING" id="1166073.SAMN05192530_10769"/>
<dbReference type="SUPFAM" id="SSF46894">
    <property type="entry name" value="C-terminal effector domain of the bipartite response regulators"/>
    <property type="match status" value="1"/>
</dbReference>
<dbReference type="GO" id="GO:0003677">
    <property type="term" value="F:DNA binding"/>
    <property type="evidence" value="ECO:0007669"/>
    <property type="project" value="UniProtKB-KW"/>
</dbReference>
<feature type="domain" description="HTH luxR-type" evidence="1">
    <location>
        <begin position="21"/>
        <end position="78"/>
    </location>
</feature>
<dbReference type="InterPro" id="IPR036388">
    <property type="entry name" value="WH-like_DNA-bd_sf"/>
</dbReference>
<evidence type="ECO:0000313" key="2">
    <source>
        <dbReference type="EMBL" id="SDO50330.1"/>
    </source>
</evidence>